<reference evidence="2 3" key="1">
    <citation type="journal article" date="2020" name="Front. Microbiol.">
        <title>Genetic Organization of the aprX-lipA2 Operon Affects the Proteolytic Potential of Pseudomonas Species in Milk.</title>
        <authorList>
            <person name="Maier C."/>
            <person name="Huptas C."/>
            <person name="von Neubeck M."/>
            <person name="Scherer S."/>
            <person name="Wenning M."/>
            <person name="Lucking G."/>
        </authorList>
    </citation>
    <scope>NUCLEOTIDE SEQUENCE [LARGE SCALE GENOMIC DNA]</scope>
    <source>
        <strain evidence="2 3">WS 4671</strain>
    </source>
</reference>
<accession>A0A7Y1F439</accession>
<dbReference type="EMBL" id="JAAQWE010000016">
    <property type="protein sequence ID" value="NMX98421.1"/>
    <property type="molecule type" value="Genomic_DNA"/>
</dbReference>
<evidence type="ECO:0000313" key="3">
    <source>
        <dbReference type="Proteomes" id="UP000552560"/>
    </source>
</evidence>
<dbReference type="RefSeq" id="WP_169850590.1">
    <property type="nucleotide sequence ID" value="NZ_JAAQWE010000016.1"/>
</dbReference>
<evidence type="ECO:0000313" key="2">
    <source>
        <dbReference type="EMBL" id="NMX98421.1"/>
    </source>
</evidence>
<gene>
    <name evidence="2" type="ORF">HBO43_17600</name>
</gene>
<dbReference type="Proteomes" id="UP000552560">
    <property type="component" value="Unassembled WGS sequence"/>
</dbReference>
<proteinExistence type="predicted"/>
<comment type="caution">
    <text evidence="2">The sequence shown here is derived from an EMBL/GenBank/DDBJ whole genome shotgun (WGS) entry which is preliminary data.</text>
</comment>
<feature type="chain" id="PRO_5031553108" description="ABC transporter substrate-binding protein" evidence="1">
    <location>
        <begin position="23"/>
        <end position="74"/>
    </location>
</feature>
<feature type="signal peptide" evidence="1">
    <location>
        <begin position="1"/>
        <end position="22"/>
    </location>
</feature>
<evidence type="ECO:0000256" key="1">
    <source>
        <dbReference type="SAM" id="SignalP"/>
    </source>
</evidence>
<sequence>MTKTLSRLALACLFLFADGIEAQDATPTKTLTLFTTGGFIAAIQSIAPLYEKTVCVRPTHLPDPDAKGDGVHLI</sequence>
<organism evidence="2 3">
    <name type="scientific">Pseudomonas veronii</name>
    <dbReference type="NCBI Taxonomy" id="76761"/>
    <lineage>
        <taxon>Bacteria</taxon>
        <taxon>Pseudomonadati</taxon>
        <taxon>Pseudomonadota</taxon>
        <taxon>Gammaproteobacteria</taxon>
        <taxon>Pseudomonadales</taxon>
        <taxon>Pseudomonadaceae</taxon>
        <taxon>Pseudomonas</taxon>
    </lineage>
</organism>
<dbReference type="AlphaFoldDB" id="A0A7Y1F439"/>
<protein>
    <recommendedName>
        <fullName evidence="4">ABC transporter substrate-binding protein</fullName>
    </recommendedName>
</protein>
<evidence type="ECO:0008006" key="4">
    <source>
        <dbReference type="Google" id="ProtNLM"/>
    </source>
</evidence>
<keyword evidence="1" id="KW-0732">Signal</keyword>
<name>A0A7Y1F439_PSEVE</name>